<dbReference type="InterPro" id="IPR036397">
    <property type="entry name" value="RNaseH_sf"/>
</dbReference>
<protein>
    <recommendedName>
        <fullName evidence="1">Integrase zinc-binding domain-containing protein</fullName>
    </recommendedName>
</protein>
<comment type="caution">
    <text evidence="2">The sequence shown here is derived from an EMBL/GenBank/DDBJ whole genome shotgun (WGS) entry which is preliminary data.</text>
</comment>
<sequence length="515" mass="58449">MQGWPVPNNVKQLREFLGLTVYYRKIIRDYVVKSKPLTTLLKKNAFQWSVDAQQAFETLKKVEVQALVLALPDFNKTLQWKQMLQGWLQSQTYKKDKYALVDRILRRKGKIMVGNVLQLRLLIVQNYHADAMGGHSGTVVTLHRLKEILYWKGMQKLVKQFVFSEDGITIIASQIESYYGVPLIKDEDSCFSIEMVRIEYEWKPPRCDLCKIFGHRDNGKTRPTDGGKFGSQSIKQSVRYEPKVASNMLKTGAANVVNISKSGSSYMSSTSKNQSNKAIVPLTSPRRSLGVDKGGIIMSNSYAALDAESEEEVESVFDESVNLLNSKTGASLFTYMVADVQLKMSTAYHPQTDGQTEIVNKCLECFLRSMTGEKPKEWAMWLPMAEFWGDNMVKKVDRTMHAREESLQMVKLYLKRAQDRMVSQALNTEVTELLKLVCRLQLPPNSQVHPVFHVSQLKLCKGSSHKTRLLPHCGPNDLLSAEPIAILDRKLAKVNNRAVAYVLVKWSNHTCEDAT</sequence>
<dbReference type="InterPro" id="IPR012337">
    <property type="entry name" value="RNaseH-like_sf"/>
</dbReference>
<dbReference type="InterPro" id="IPR043502">
    <property type="entry name" value="DNA/RNA_pol_sf"/>
</dbReference>
<dbReference type="GO" id="GO:0003676">
    <property type="term" value="F:nucleic acid binding"/>
    <property type="evidence" value="ECO:0007669"/>
    <property type="project" value="InterPro"/>
</dbReference>
<evidence type="ECO:0000313" key="2">
    <source>
        <dbReference type="EMBL" id="GEY56084.1"/>
    </source>
</evidence>
<evidence type="ECO:0000259" key="1">
    <source>
        <dbReference type="Pfam" id="PF17921"/>
    </source>
</evidence>
<proteinExistence type="predicted"/>
<dbReference type="Gene3D" id="1.10.340.70">
    <property type="match status" value="1"/>
</dbReference>
<dbReference type="Gene3D" id="3.30.70.270">
    <property type="match status" value="1"/>
</dbReference>
<name>A0A699HMX2_TANCI</name>
<dbReference type="SUPFAM" id="SSF56672">
    <property type="entry name" value="DNA/RNA polymerases"/>
    <property type="match status" value="1"/>
</dbReference>
<dbReference type="InterPro" id="IPR050951">
    <property type="entry name" value="Retrovirus_Pol_polyprotein"/>
</dbReference>
<reference evidence="2" key="1">
    <citation type="journal article" date="2019" name="Sci. Rep.">
        <title>Draft genome of Tanacetum cinerariifolium, the natural source of mosquito coil.</title>
        <authorList>
            <person name="Yamashiro T."/>
            <person name="Shiraishi A."/>
            <person name="Satake H."/>
            <person name="Nakayama K."/>
        </authorList>
    </citation>
    <scope>NUCLEOTIDE SEQUENCE</scope>
</reference>
<dbReference type="PANTHER" id="PTHR37984:SF5">
    <property type="entry name" value="PROTEIN NYNRIN-LIKE"/>
    <property type="match status" value="1"/>
</dbReference>
<dbReference type="Pfam" id="PF17921">
    <property type="entry name" value="Integrase_H2C2"/>
    <property type="match status" value="1"/>
</dbReference>
<feature type="domain" description="Integrase zinc-binding" evidence="1">
    <location>
        <begin position="118"/>
        <end position="162"/>
    </location>
</feature>
<dbReference type="InterPro" id="IPR043128">
    <property type="entry name" value="Rev_trsase/Diguanyl_cyclase"/>
</dbReference>
<gene>
    <name evidence="2" type="ORF">Tci_428058</name>
</gene>
<dbReference type="Gene3D" id="3.30.420.10">
    <property type="entry name" value="Ribonuclease H-like superfamily/Ribonuclease H"/>
    <property type="match status" value="1"/>
</dbReference>
<dbReference type="PANTHER" id="PTHR37984">
    <property type="entry name" value="PROTEIN CBG26694"/>
    <property type="match status" value="1"/>
</dbReference>
<dbReference type="AlphaFoldDB" id="A0A699HMX2"/>
<accession>A0A699HMX2</accession>
<organism evidence="2">
    <name type="scientific">Tanacetum cinerariifolium</name>
    <name type="common">Dalmatian daisy</name>
    <name type="synonym">Chrysanthemum cinerariifolium</name>
    <dbReference type="NCBI Taxonomy" id="118510"/>
    <lineage>
        <taxon>Eukaryota</taxon>
        <taxon>Viridiplantae</taxon>
        <taxon>Streptophyta</taxon>
        <taxon>Embryophyta</taxon>
        <taxon>Tracheophyta</taxon>
        <taxon>Spermatophyta</taxon>
        <taxon>Magnoliopsida</taxon>
        <taxon>eudicotyledons</taxon>
        <taxon>Gunneridae</taxon>
        <taxon>Pentapetalae</taxon>
        <taxon>asterids</taxon>
        <taxon>campanulids</taxon>
        <taxon>Asterales</taxon>
        <taxon>Asteraceae</taxon>
        <taxon>Asteroideae</taxon>
        <taxon>Anthemideae</taxon>
        <taxon>Anthemidinae</taxon>
        <taxon>Tanacetum</taxon>
    </lineage>
</organism>
<dbReference type="SUPFAM" id="SSF53098">
    <property type="entry name" value="Ribonuclease H-like"/>
    <property type="match status" value="1"/>
</dbReference>
<dbReference type="EMBL" id="BKCJ010189030">
    <property type="protein sequence ID" value="GEY56084.1"/>
    <property type="molecule type" value="Genomic_DNA"/>
</dbReference>
<dbReference type="InterPro" id="IPR041588">
    <property type="entry name" value="Integrase_H2C2"/>
</dbReference>
<dbReference type="FunFam" id="3.30.70.270:FF:000020">
    <property type="entry name" value="Transposon Tf2-6 polyprotein-like Protein"/>
    <property type="match status" value="1"/>
</dbReference>